<reference evidence="3" key="1">
    <citation type="submission" date="2016-10" db="EMBL/GenBank/DDBJ databases">
        <authorList>
            <person name="Varghese N."/>
            <person name="Submissions S."/>
        </authorList>
    </citation>
    <scope>NUCLEOTIDE SEQUENCE [LARGE SCALE GENOMIC DNA]</scope>
    <source>
        <strain evidence="3">ATCC 25963</strain>
    </source>
</reference>
<keyword evidence="1" id="KW-1133">Transmembrane helix</keyword>
<organism evidence="2 3">
    <name type="scientific">Nannocystis exedens</name>
    <dbReference type="NCBI Taxonomy" id="54"/>
    <lineage>
        <taxon>Bacteria</taxon>
        <taxon>Pseudomonadati</taxon>
        <taxon>Myxococcota</taxon>
        <taxon>Polyangia</taxon>
        <taxon>Nannocystales</taxon>
        <taxon>Nannocystaceae</taxon>
        <taxon>Nannocystis</taxon>
    </lineage>
</organism>
<feature type="transmembrane region" description="Helical" evidence="1">
    <location>
        <begin position="86"/>
        <end position="109"/>
    </location>
</feature>
<sequence>MSTAFAGVSPIAVHVLGGGVWIGAMVFSVFILHPRAERFFTRASEFEDFIFSVVHGARYKVLAGIAAIVASGVALAVAHRDAAAPWTWLVAAKVVLLLVSLALFLHVTFTLWPRRVFAREDELPAVRRRFWWVGVVMIACNTANMGLGLLARVLRG</sequence>
<evidence type="ECO:0000313" key="3">
    <source>
        <dbReference type="Proteomes" id="UP000199400"/>
    </source>
</evidence>
<dbReference type="Proteomes" id="UP000199400">
    <property type="component" value="Unassembled WGS sequence"/>
</dbReference>
<dbReference type="EMBL" id="FOMX01000022">
    <property type="protein sequence ID" value="SFE91661.1"/>
    <property type="molecule type" value="Genomic_DNA"/>
</dbReference>
<evidence type="ECO:0008006" key="4">
    <source>
        <dbReference type="Google" id="ProtNLM"/>
    </source>
</evidence>
<feature type="transmembrane region" description="Helical" evidence="1">
    <location>
        <begin position="12"/>
        <end position="32"/>
    </location>
</feature>
<gene>
    <name evidence="2" type="ORF">SAMN02745121_06079</name>
</gene>
<protein>
    <recommendedName>
        <fullName evidence="4">Copper resistance protein D</fullName>
    </recommendedName>
</protein>
<evidence type="ECO:0000313" key="2">
    <source>
        <dbReference type="EMBL" id="SFE91661.1"/>
    </source>
</evidence>
<keyword evidence="1" id="KW-0472">Membrane</keyword>
<accession>A0A1I2EGU2</accession>
<keyword evidence="1" id="KW-0812">Transmembrane</keyword>
<dbReference type="RefSeq" id="WP_096332444.1">
    <property type="nucleotide sequence ID" value="NZ_FOMX01000022.1"/>
</dbReference>
<dbReference type="AlphaFoldDB" id="A0A1I2EGU2"/>
<feature type="transmembrane region" description="Helical" evidence="1">
    <location>
        <begin position="61"/>
        <end position="80"/>
    </location>
</feature>
<name>A0A1I2EGU2_9BACT</name>
<keyword evidence="3" id="KW-1185">Reference proteome</keyword>
<evidence type="ECO:0000256" key="1">
    <source>
        <dbReference type="SAM" id="Phobius"/>
    </source>
</evidence>
<dbReference type="OrthoDB" id="5517465at2"/>
<proteinExistence type="predicted"/>
<feature type="transmembrane region" description="Helical" evidence="1">
    <location>
        <begin position="130"/>
        <end position="151"/>
    </location>
</feature>